<accession>A0A0C2N4K2</accession>
<reference evidence="2 3" key="1">
    <citation type="journal article" date="2014" name="Genome Biol. Evol.">
        <title>The genome of the myxosporean Thelohanellus kitauei shows adaptations to nutrient acquisition within its fish host.</title>
        <authorList>
            <person name="Yang Y."/>
            <person name="Xiong J."/>
            <person name="Zhou Z."/>
            <person name="Huo F."/>
            <person name="Miao W."/>
            <person name="Ran C."/>
            <person name="Liu Y."/>
            <person name="Zhang J."/>
            <person name="Feng J."/>
            <person name="Wang M."/>
            <person name="Wang M."/>
            <person name="Wang L."/>
            <person name="Yao B."/>
        </authorList>
    </citation>
    <scope>NUCLEOTIDE SEQUENCE [LARGE SCALE GENOMIC DNA]</scope>
    <source>
        <strain evidence="2">Wuqing</strain>
    </source>
</reference>
<dbReference type="Proteomes" id="UP000031668">
    <property type="component" value="Unassembled WGS sequence"/>
</dbReference>
<evidence type="ECO:0000313" key="3">
    <source>
        <dbReference type="Proteomes" id="UP000031668"/>
    </source>
</evidence>
<dbReference type="Pfam" id="PF10699">
    <property type="entry name" value="HAP2-GCS1"/>
    <property type="match status" value="1"/>
</dbReference>
<evidence type="ECO:0000259" key="1">
    <source>
        <dbReference type="Pfam" id="PF10699"/>
    </source>
</evidence>
<organism evidence="2 3">
    <name type="scientific">Thelohanellus kitauei</name>
    <name type="common">Myxosporean</name>
    <dbReference type="NCBI Taxonomy" id="669202"/>
    <lineage>
        <taxon>Eukaryota</taxon>
        <taxon>Metazoa</taxon>
        <taxon>Cnidaria</taxon>
        <taxon>Myxozoa</taxon>
        <taxon>Myxosporea</taxon>
        <taxon>Bivalvulida</taxon>
        <taxon>Platysporina</taxon>
        <taxon>Myxobolidae</taxon>
        <taxon>Thelohanellus</taxon>
    </lineage>
</organism>
<proteinExistence type="predicted"/>
<evidence type="ECO:0000313" key="2">
    <source>
        <dbReference type="EMBL" id="KII71275.1"/>
    </source>
</evidence>
<dbReference type="InterPro" id="IPR018928">
    <property type="entry name" value="HAP2/GCS1_dom"/>
</dbReference>
<gene>
    <name evidence="2" type="ORF">RF11_08771</name>
</gene>
<dbReference type="OrthoDB" id="365272at2759"/>
<protein>
    <recommendedName>
        <fullName evidence="1">Generative cell specific-1/HAP2 domain-containing protein</fullName>
    </recommendedName>
</protein>
<feature type="domain" description="Generative cell specific-1/HAP2" evidence="1">
    <location>
        <begin position="3"/>
        <end position="90"/>
    </location>
</feature>
<dbReference type="EMBL" id="JWZT01001813">
    <property type="protein sequence ID" value="KII71275.1"/>
    <property type="molecule type" value="Genomic_DNA"/>
</dbReference>
<sequence length="148" mass="17076">MIPRYEFDLSGKSCNKIGISYLGFEQSGSENAIGCQKHLNFCIENQPFQYVKRDNCMYDQRTCNLLSTTRVEDVKNNKLSIKYNQLLRLLIVVPYNFGNLILKDDLDTYLLDHVTVAHFGVEDQWEISGQLKKFDITEETVTVNNLSP</sequence>
<keyword evidence="3" id="KW-1185">Reference proteome</keyword>
<dbReference type="AlphaFoldDB" id="A0A0C2N4K2"/>
<comment type="caution">
    <text evidence="2">The sequence shown here is derived from an EMBL/GenBank/DDBJ whole genome shotgun (WGS) entry which is preliminary data.</text>
</comment>
<name>A0A0C2N4K2_THEKT</name>